<reference evidence="1 3" key="1">
    <citation type="journal article" date="2019" name="Sci. Rep.">
        <title>Orb-weaving spider Araneus ventricosus genome elucidates the spidroin gene catalogue.</title>
        <authorList>
            <person name="Kono N."/>
            <person name="Nakamura H."/>
            <person name="Ohtoshi R."/>
            <person name="Moran D.A.P."/>
            <person name="Shinohara A."/>
            <person name="Yoshida Y."/>
            <person name="Fujiwara M."/>
            <person name="Mori M."/>
            <person name="Tomita M."/>
            <person name="Arakawa K."/>
        </authorList>
    </citation>
    <scope>NUCLEOTIDE SEQUENCE [LARGE SCALE GENOMIC DNA]</scope>
</reference>
<dbReference type="Proteomes" id="UP000499080">
    <property type="component" value="Unassembled WGS sequence"/>
</dbReference>
<evidence type="ECO:0000313" key="1">
    <source>
        <dbReference type="EMBL" id="GBN42967.1"/>
    </source>
</evidence>
<keyword evidence="3" id="KW-1185">Reference proteome</keyword>
<proteinExistence type="predicted"/>
<organism evidence="1 3">
    <name type="scientific">Araneus ventricosus</name>
    <name type="common">Orbweaver spider</name>
    <name type="synonym">Epeira ventricosa</name>
    <dbReference type="NCBI Taxonomy" id="182803"/>
    <lineage>
        <taxon>Eukaryota</taxon>
        <taxon>Metazoa</taxon>
        <taxon>Ecdysozoa</taxon>
        <taxon>Arthropoda</taxon>
        <taxon>Chelicerata</taxon>
        <taxon>Arachnida</taxon>
        <taxon>Araneae</taxon>
        <taxon>Araneomorphae</taxon>
        <taxon>Entelegynae</taxon>
        <taxon>Araneoidea</taxon>
        <taxon>Araneidae</taxon>
        <taxon>Araneus</taxon>
    </lineage>
</organism>
<dbReference type="EMBL" id="BGPR01129783">
    <property type="protein sequence ID" value="GBN42967.1"/>
    <property type="molecule type" value="Genomic_DNA"/>
</dbReference>
<evidence type="ECO:0000313" key="2">
    <source>
        <dbReference type="EMBL" id="GBN42970.1"/>
    </source>
</evidence>
<dbReference type="EMBL" id="BGPR01129784">
    <property type="protein sequence ID" value="GBN42970.1"/>
    <property type="molecule type" value="Genomic_DNA"/>
</dbReference>
<gene>
    <name evidence="1" type="ORF">AVEN_66253_1</name>
    <name evidence="2" type="ORF">AVEN_80053_1</name>
</gene>
<evidence type="ECO:0000313" key="3">
    <source>
        <dbReference type="Proteomes" id="UP000499080"/>
    </source>
</evidence>
<accession>A0A4Y2NY98</accession>
<sequence length="123" mass="13140">MRLTDGGHGLVRDVDAVGEREVDEPGVEAGPEPGVRHLVAAGHLEARDLVEELEQHLMALVGDVAAAQHQPLHLAHVVVGEVADHVVHVIVPRPEQAQGVEAALLEAGVHLWTENKNVRDHGS</sequence>
<name>A0A4Y2NY98_ARAVE</name>
<comment type="caution">
    <text evidence="1">The sequence shown here is derived from an EMBL/GenBank/DDBJ whole genome shotgun (WGS) entry which is preliminary data.</text>
</comment>
<protein>
    <submittedName>
        <fullName evidence="1">Uncharacterized protein</fullName>
    </submittedName>
</protein>
<dbReference type="AlphaFoldDB" id="A0A4Y2NY98"/>